<evidence type="ECO:0000313" key="2">
    <source>
        <dbReference type="EMBL" id="ONK76614.1"/>
    </source>
</evidence>
<evidence type="ECO:0000256" key="1">
    <source>
        <dbReference type="SAM" id="MobiDB-lite"/>
    </source>
</evidence>
<evidence type="ECO:0000313" key="3">
    <source>
        <dbReference type="Proteomes" id="UP000243459"/>
    </source>
</evidence>
<feature type="compositionally biased region" description="Polar residues" evidence="1">
    <location>
        <begin position="1"/>
        <end position="17"/>
    </location>
</feature>
<sequence length="157" mass="17768">MSKQGTTSSLKRQQADQIDQDTDKKVRGLNMKADEKSNVSESNSFAEKAETKIKTEEISSVSELKALFVFFGPIDAGKVHVYVEAYTGKVLFKYKSDAEVDLRSKGDHKFGNTAAHYTCIREYKESEYLQAPMQQQQLEVSCGQVQVQNQYRPQLKS</sequence>
<protein>
    <submittedName>
        <fullName evidence="2">Uncharacterized protein</fullName>
    </submittedName>
</protein>
<proteinExistence type="predicted"/>
<keyword evidence="3" id="KW-1185">Reference proteome</keyword>
<feature type="compositionally biased region" description="Basic and acidic residues" evidence="1">
    <location>
        <begin position="21"/>
        <end position="38"/>
    </location>
</feature>
<dbReference type="Gramene" id="ONK76614">
    <property type="protein sequence ID" value="ONK76614"/>
    <property type="gene ID" value="A4U43_C03F30170"/>
</dbReference>
<gene>
    <name evidence="2" type="ORF">A4U43_C03F30170</name>
</gene>
<organism evidence="2 3">
    <name type="scientific">Asparagus officinalis</name>
    <name type="common">Garden asparagus</name>
    <dbReference type="NCBI Taxonomy" id="4686"/>
    <lineage>
        <taxon>Eukaryota</taxon>
        <taxon>Viridiplantae</taxon>
        <taxon>Streptophyta</taxon>
        <taxon>Embryophyta</taxon>
        <taxon>Tracheophyta</taxon>
        <taxon>Spermatophyta</taxon>
        <taxon>Magnoliopsida</taxon>
        <taxon>Liliopsida</taxon>
        <taxon>Asparagales</taxon>
        <taxon>Asparagaceae</taxon>
        <taxon>Asparagoideae</taxon>
        <taxon>Asparagus</taxon>
    </lineage>
</organism>
<dbReference type="Proteomes" id="UP000243459">
    <property type="component" value="Chromosome 3"/>
</dbReference>
<name>A0A5P1FEZ1_ASPOF</name>
<feature type="region of interest" description="Disordered" evidence="1">
    <location>
        <begin position="1"/>
        <end position="52"/>
    </location>
</feature>
<reference evidence="3" key="1">
    <citation type="journal article" date="2017" name="Nat. Commun.">
        <title>The asparagus genome sheds light on the origin and evolution of a young Y chromosome.</title>
        <authorList>
            <person name="Harkess A."/>
            <person name="Zhou J."/>
            <person name="Xu C."/>
            <person name="Bowers J.E."/>
            <person name="Van der Hulst R."/>
            <person name="Ayyampalayam S."/>
            <person name="Mercati F."/>
            <person name="Riccardi P."/>
            <person name="McKain M.R."/>
            <person name="Kakrana A."/>
            <person name="Tang H."/>
            <person name="Ray J."/>
            <person name="Groenendijk J."/>
            <person name="Arikit S."/>
            <person name="Mathioni S.M."/>
            <person name="Nakano M."/>
            <person name="Shan H."/>
            <person name="Telgmann-Rauber A."/>
            <person name="Kanno A."/>
            <person name="Yue Z."/>
            <person name="Chen H."/>
            <person name="Li W."/>
            <person name="Chen Y."/>
            <person name="Xu X."/>
            <person name="Zhang Y."/>
            <person name="Luo S."/>
            <person name="Chen H."/>
            <person name="Gao J."/>
            <person name="Mao Z."/>
            <person name="Pires J.C."/>
            <person name="Luo M."/>
            <person name="Kudrna D."/>
            <person name="Wing R.A."/>
            <person name="Meyers B.C."/>
            <person name="Yi K."/>
            <person name="Kong H."/>
            <person name="Lavrijsen P."/>
            <person name="Sunseri F."/>
            <person name="Falavigna A."/>
            <person name="Ye Y."/>
            <person name="Leebens-Mack J.H."/>
            <person name="Chen G."/>
        </authorList>
    </citation>
    <scope>NUCLEOTIDE SEQUENCE [LARGE SCALE GENOMIC DNA]</scope>
    <source>
        <strain evidence="3">cv. DH0086</strain>
    </source>
</reference>
<accession>A0A5P1FEZ1</accession>
<dbReference type="EMBL" id="CM007383">
    <property type="protein sequence ID" value="ONK76614.1"/>
    <property type="molecule type" value="Genomic_DNA"/>
</dbReference>
<dbReference type="AlphaFoldDB" id="A0A5P1FEZ1"/>